<dbReference type="RefSeq" id="XP_045364111.1">
    <property type="nucleotide sequence ID" value="XM_045508155.1"/>
</dbReference>
<name>A0A9W3FP32_CAMBA</name>
<sequence>MSLWLGRHLLLYLPTSLDTSGLGGWVLPILAIALAVGGGGHSLPLQSRDNGRLLAVGRPGEPDSIHLPRNAQGSLISALGLEQRQGDARHRPNGSFAHLVKAGRRMTGVPKVTRTRYPPSRSAKPRRSACLESGFGRHRRLQPVARAEGFKAGGVALWKSTRGSPEERRTPAPASLSGLPGVPGRVLCTVLPIAASGRGVGGGALRTHGG</sequence>
<accession>A0A9W3FP32</accession>
<organism evidence="1">
    <name type="scientific">Camelus bactrianus</name>
    <name type="common">Bactrian camel</name>
    <dbReference type="NCBI Taxonomy" id="9837"/>
    <lineage>
        <taxon>Eukaryota</taxon>
        <taxon>Metazoa</taxon>
        <taxon>Chordata</taxon>
        <taxon>Craniata</taxon>
        <taxon>Vertebrata</taxon>
        <taxon>Euteleostomi</taxon>
        <taxon>Mammalia</taxon>
        <taxon>Eutheria</taxon>
        <taxon>Laurasiatheria</taxon>
        <taxon>Artiodactyla</taxon>
        <taxon>Tylopoda</taxon>
        <taxon>Camelidae</taxon>
        <taxon>Camelus</taxon>
    </lineage>
</organism>
<gene>
    <name evidence="1" type="primary">LOC123613409</name>
</gene>
<evidence type="ECO:0000313" key="1">
    <source>
        <dbReference type="RefSeq" id="XP_045364111.1"/>
    </source>
</evidence>
<proteinExistence type="predicted"/>
<dbReference type="AlphaFoldDB" id="A0A9W3FP32"/>
<protein>
    <submittedName>
        <fullName evidence="1">Uncharacterized protein LOC123613409</fullName>
    </submittedName>
</protein>
<reference evidence="1" key="1">
    <citation type="submission" date="2025-08" db="UniProtKB">
        <authorList>
            <consortium name="RefSeq"/>
        </authorList>
    </citation>
    <scope>IDENTIFICATION</scope>
    <source>
        <tissue evidence="1">Blood</tissue>
    </source>
</reference>